<name>A0A368GRA1_ANCCA</name>
<feature type="domain" description="DHFR" evidence="8">
    <location>
        <begin position="9"/>
        <end position="203"/>
    </location>
</feature>
<evidence type="ECO:0000256" key="2">
    <source>
        <dbReference type="ARBA" id="ARBA00012856"/>
    </source>
</evidence>
<evidence type="ECO:0000256" key="4">
    <source>
        <dbReference type="ARBA" id="ARBA00022857"/>
    </source>
</evidence>
<dbReference type="PANTHER" id="PTHR48069">
    <property type="entry name" value="DIHYDROFOLATE REDUCTASE"/>
    <property type="match status" value="1"/>
</dbReference>
<feature type="region of interest" description="Disordered" evidence="7">
    <location>
        <begin position="205"/>
        <end position="271"/>
    </location>
</feature>
<dbReference type="Gene3D" id="3.40.430.10">
    <property type="entry name" value="Dihydrofolate Reductase, subunit A"/>
    <property type="match status" value="1"/>
</dbReference>
<feature type="compositionally biased region" description="Low complexity" evidence="7">
    <location>
        <begin position="209"/>
        <end position="233"/>
    </location>
</feature>
<dbReference type="GO" id="GO:0006730">
    <property type="term" value="P:one-carbon metabolic process"/>
    <property type="evidence" value="ECO:0007669"/>
    <property type="project" value="UniProtKB-KW"/>
</dbReference>
<gene>
    <name evidence="9" type="ORF">ANCCAN_08475</name>
</gene>
<sequence>MRQSSTLRKMGLIVAVDSKFGIGKNGTIPWTLKKDMSSFVKHTSTTKDPAKVNAVIMGRKCWESIPEKFRPLKNRLNVVISRTLPSRREENLIVSDDFDGIVKELMCGDLSKKVEKVWNIGGAEIYKLALDNDLVDQLVITKIQEDARRDSSTQKESSIAATVAPTVSDPAAIDGRVAVNGIAKEDTQPLVNGCSTHISNIQNGNLAASSQTESSDIESLSSDSSRRNTMSSSGGDRAAKGARCRTKEDEQRPVGDTPQSYSITSQVDYASDEGAVRTPEDTYPCCSSSEAVGGGVSEGYTSVSGAASQTESSSGTGDGLLSVLSGLLQMSSWDRVDTICELVSFLNIYELRLLGACVEGAARPASSTPTMRQHETRSNCPQFIGTMATEMSQVPYALKVEAAYNVVCLLSSANRQGAHALIRLIDHLMTIRDLELEVLSTDEARREVLINLGKLVSASIHHPAFSVDQRIRMVHARDEIRSKLEQLTTRMNPPVASSASNDSKSIPASCRTSPLSGGFAFVRRFHATQPDADDPDNFLVEVSLSLAQVIFRLLLENLQMIWSDGERTFVGRTRNDINTLHHRLLDMFGEERRELKQAQDAETEQPESACSSRTPSPTATDSNATPTPAVGSSALRILPYFSMDCSPAAVIQYINALSDLPARMMLSSVIYEQFFASRLSSEEVEVAERPMRVDSPRPQRFRHPASAPATFPVASAALAYSSRGMGIQVSKLHSF</sequence>
<dbReference type="CDD" id="cd00209">
    <property type="entry name" value="DHFR"/>
    <property type="match status" value="1"/>
</dbReference>
<comment type="pathway">
    <text evidence="1">Cofactor biosynthesis; tetrahydrofolate biosynthesis; 5,6,7,8-tetrahydrofolate from 7,8-dihydrofolate: step 1/1.</text>
</comment>
<dbReference type="GO" id="GO:0046655">
    <property type="term" value="P:folic acid metabolic process"/>
    <property type="evidence" value="ECO:0007669"/>
    <property type="project" value="TreeGrafter"/>
</dbReference>
<dbReference type="InterPro" id="IPR024072">
    <property type="entry name" value="DHFR-like_dom_sf"/>
</dbReference>
<evidence type="ECO:0000313" key="9">
    <source>
        <dbReference type="EMBL" id="RCN45545.1"/>
    </source>
</evidence>
<dbReference type="EC" id="1.5.1.3" evidence="2"/>
<dbReference type="Pfam" id="PF26034">
    <property type="entry name" value="PHAT_SMAUG"/>
    <property type="match status" value="1"/>
</dbReference>
<keyword evidence="3" id="KW-0554">One-carbon metabolism</keyword>
<dbReference type="AlphaFoldDB" id="A0A368GRA1"/>
<feature type="compositionally biased region" description="Polar residues" evidence="7">
    <location>
        <begin position="606"/>
        <end position="626"/>
    </location>
</feature>
<dbReference type="GO" id="GO:0005739">
    <property type="term" value="C:mitochondrion"/>
    <property type="evidence" value="ECO:0007669"/>
    <property type="project" value="TreeGrafter"/>
</dbReference>
<dbReference type="InterPro" id="IPR058599">
    <property type="entry name" value="PHAT_Smg/ZCCHC2-like"/>
</dbReference>
<dbReference type="SUPFAM" id="SSF53597">
    <property type="entry name" value="Dihydrofolate reductase-like"/>
    <property type="match status" value="1"/>
</dbReference>
<evidence type="ECO:0000256" key="3">
    <source>
        <dbReference type="ARBA" id="ARBA00022563"/>
    </source>
</evidence>
<feature type="compositionally biased region" description="Polar residues" evidence="7">
    <location>
        <begin position="257"/>
        <end position="268"/>
    </location>
</feature>
<reference evidence="9 10" key="1">
    <citation type="submission" date="2014-10" db="EMBL/GenBank/DDBJ databases">
        <title>Draft genome of the hookworm Ancylostoma caninum.</title>
        <authorList>
            <person name="Mitreva M."/>
        </authorList>
    </citation>
    <scope>NUCLEOTIDE SEQUENCE [LARGE SCALE GENOMIC DNA]</scope>
    <source>
        <strain evidence="9 10">Baltimore</strain>
    </source>
</reference>
<dbReference type="OrthoDB" id="5873202at2759"/>
<comment type="caution">
    <text evidence="9">The sequence shown here is derived from an EMBL/GenBank/DDBJ whole genome shotgun (WGS) entry which is preliminary data.</text>
</comment>
<evidence type="ECO:0000259" key="8">
    <source>
        <dbReference type="PROSITE" id="PS51330"/>
    </source>
</evidence>
<dbReference type="Proteomes" id="UP000252519">
    <property type="component" value="Unassembled WGS sequence"/>
</dbReference>
<dbReference type="GO" id="GO:0046654">
    <property type="term" value="P:tetrahydrofolate biosynthetic process"/>
    <property type="evidence" value="ECO:0007669"/>
    <property type="project" value="UniProtKB-UniPathway"/>
</dbReference>
<evidence type="ECO:0000256" key="1">
    <source>
        <dbReference type="ARBA" id="ARBA00004903"/>
    </source>
</evidence>
<accession>A0A368GRA1</accession>
<keyword evidence="5" id="KW-0560">Oxidoreductase</keyword>
<evidence type="ECO:0000256" key="5">
    <source>
        <dbReference type="ARBA" id="ARBA00023002"/>
    </source>
</evidence>
<dbReference type="InterPro" id="IPR036871">
    <property type="entry name" value="PX_dom_sf"/>
</dbReference>
<dbReference type="Pfam" id="PF00186">
    <property type="entry name" value="DHFR_1"/>
    <property type="match status" value="1"/>
</dbReference>
<dbReference type="InterPro" id="IPR012259">
    <property type="entry name" value="DHFR"/>
</dbReference>
<dbReference type="GO" id="GO:0035091">
    <property type="term" value="F:phosphatidylinositol binding"/>
    <property type="evidence" value="ECO:0007669"/>
    <property type="project" value="InterPro"/>
</dbReference>
<protein>
    <recommendedName>
        <fullName evidence="2">dihydrofolate reductase</fullName>
        <ecNumber evidence="2">1.5.1.3</ecNumber>
    </recommendedName>
</protein>
<dbReference type="InterPro" id="IPR001796">
    <property type="entry name" value="DHFR_dom"/>
</dbReference>
<comment type="catalytic activity">
    <reaction evidence="6">
        <text>(6S)-5,6,7,8-tetrahydrofolate + NADP(+) = 7,8-dihydrofolate + NADPH + H(+)</text>
        <dbReference type="Rhea" id="RHEA:15009"/>
        <dbReference type="ChEBI" id="CHEBI:15378"/>
        <dbReference type="ChEBI" id="CHEBI:57451"/>
        <dbReference type="ChEBI" id="CHEBI:57453"/>
        <dbReference type="ChEBI" id="CHEBI:57783"/>
        <dbReference type="ChEBI" id="CHEBI:58349"/>
        <dbReference type="EC" id="1.5.1.3"/>
    </reaction>
</comment>
<proteinExistence type="predicted"/>
<dbReference type="PANTHER" id="PTHR48069:SF3">
    <property type="entry name" value="DIHYDROFOLATE REDUCTASE"/>
    <property type="match status" value="1"/>
</dbReference>
<feature type="region of interest" description="Disordered" evidence="7">
    <location>
        <begin position="594"/>
        <end position="628"/>
    </location>
</feature>
<dbReference type="EMBL" id="JOJR01000099">
    <property type="protein sequence ID" value="RCN45545.1"/>
    <property type="molecule type" value="Genomic_DNA"/>
</dbReference>
<dbReference type="GO" id="GO:0004146">
    <property type="term" value="F:dihydrofolate reductase activity"/>
    <property type="evidence" value="ECO:0007669"/>
    <property type="project" value="UniProtKB-EC"/>
</dbReference>
<evidence type="ECO:0000256" key="7">
    <source>
        <dbReference type="SAM" id="MobiDB-lite"/>
    </source>
</evidence>
<dbReference type="PRINTS" id="PR00070">
    <property type="entry name" value="DHFR"/>
</dbReference>
<evidence type="ECO:0000256" key="6">
    <source>
        <dbReference type="ARBA" id="ARBA00048873"/>
    </source>
</evidence>
<dbReference type="PROSITE" id="PS00075">
    <property type="entry name" value="DHFR_1"/>
    <property type="match status" value="1"/>
</dbReference>
<dbReference type="PROSITE" id="PS51330">
    <property type="entry name" value="DHFR_2"/>
    <property type="match status" value="1"/>
</dbReference>
<keyword evidence="4" id="KW-0521">NADP</keyword>
<keyword evidence="10" id="KW-1185">Reference proteome</keyword>
<dbReference type="GO" id="GO:0046452">
    <property type="term" value="P:dihydrofolate metabolic process"/>
    <property type="evidence" value="ECO:0007669"/>
    <property type="project" value="TreeGrafter"/>
</dbReference>
<dbReference type="STRING" id="29170.A0A368GRA1"/>
<organism evidence="9 10">
    <name type="scientific">Ancylostoma caninum</name>
    <name type="common">Dog hookworm</name>
    <dbReference type="NCBI Taxonomy" id="29170"/>
    <lineage>
        <taxon>Eukaryota</taxon>
        <taxon>Metazoa</taxon>
        <taxon>Ecdysozoa</taxon>
        <taxon>Nematoda</taxon>
        <taxon>Chromadorea</taxon>
        <taxon>Rhabditida</taxon>
        <taxon>Rhabditina</taxon>
        <taxon>Rhabditomorpha</taxon>
        <taxon>Strongyloidea</taxon>
        <taxon>Ancylostomatidae</taxon>
        <taxon>Ancylostomatinae</taxon>
        <taxon>Ancylostoma</taxon>
    </lineage>
</organism>
<dbReference type="InterPro" id="IPR017925">
    <property type="entry name" value="DHFR_CS"/>
</dbReference>
<dbReference type="Pfam" id="PF25479">
    <property type="entry name" value="Vts1"/>
    <property type="match status" value="1"/>
</dbReference>
<dbReference type="GO" id="GO:0050661">
    <property type="term" value="F:NADP binding"/>
    <property type="evidence" value="ECO:0007669"/>
    <property type="project" value="InterPro"/>
</dbReference>
<dbReference type="InterPro" id="IPR057327">
    <property type="entry name" value="Vts1_dom"/>
</dbReference>
<dbReference type="Gene3D" id="3.30.1520.10">
    <property type="entry name" value="Phox-like domain"/>
    <property type="match status" value="1"/>
</dbReference>
<evidence type="ECO:0000313" key="10">
    <source>
        <dbReference type="Proteomes" id="UP000252519"/>
    </source>
</evidence>
<dbReference type="UniPathway" id="UPA00077">
    <property type="reaction ID" value="UER00158"/>
</dbReference>